<dbReference type="PANTHER" id="PTHR33112:SF1">
    <property type="entry name" value="HETEROKARYON INCOMPATIBILITY DOMAIN-CONTAINING PROTEIN"/>
    <property type="match status" value="1"/>
</dbReference>
<feature type="non-terminal residue" evidence="2">
    <location>
        <position position="1"/>
    </location>
</feature>
<proteinExistence type="predicted"/>
<feature type="domain" description="Heterokaryon incompatibility" evidence="1">
    <location>
        <begin position="53"/>
        <end position="179"/>
    </location>
</feature>
<evidence type="ECO:0000313" key="2">
    <source>
        <dbReference type="EMBL" id="KAF1942237.1"/>
    </source>
</evidence>
<keyword evidence="3" id="KW-1185">Reference proteome</keyword>
<protein>
    <submittedName>
        <fullName evidence="2">HET-domain-containing protein</fullName>
    </submittedName>
</protein>
<dbReference type="InterPro" id="IPR010730">
    <property type="entry name" value="HET"/>
</dbReference>
<organism evidence="2 3">
    <name type="scientific">Clathrospora elynae</name>
    <dbReference type="NCBI Taxonomy" id="706981"/>
    <lineage>
        <taxon>Eukaryota</taxon>
        <taxon>Fungi</taxon>
        <taxon>Dikarya</taxon>
        <taxon>Ascomycota</taxon>
        <taxon>Pezizomycotina</taxon>
        <taxon>Dothideomycetes</taxon>
        <taxon>Pleosporomycetidae</taxon>
        <taxon>Pleosporales</taxon>
        <taxon>Diademaceae</taxon>
        <taxon>Clathrospora</taxon>
    </lineage>
</organism>
<sequence length="179" mass="20369">INVELIRQWLKSCKGRHQHKCTDARDAQRVPGFKVIDCRAKLVVEVAHQDCQYVALSYVWGDQAPSSYTDVSYPRSIEDAIEVCLLLGYEYLWVDKYCIDQQDATETRVQVQMMDSIYSQAQLNIVAAVGQNSNYGLPGVGPTHRVPQQRLRIGDIELVQMFQSGEKISESKWGSRGWT</sequence>
<feature type="non-terminal residue" evidence="2">
    <location>
        <position position="179"/>
    </location>
</feature>
<dbReference type="Proteomes" id="UP000800038">
    <property type="component" value="Unassembled WGS sequence"/>
</dbReference>
<dbReference type="EMBL" id="ML976037">
    <property type="protein sequence ID" value="KAF1942237.1"/>
    <property type="molecule type" value="Genomic_DNA"/>
</dbReference>
<gene>
    <name evidence="2" type="ORF">EJ02DRAFT_295769</name>
</gene>
<dbReference type="PANTHER" id="PTHR33112">
    <property type="entry name" value="DOMAIN PROTEIN, PUTATIVE-RELATED"/>
    <property type="match status" value="1"/>
</dbReference>
<evidence type="ECO:0000313" key="3">
    <source>
        <dbReference type="Proteomes" id="UP000800038"/>
    </source>
</evidence>
<dbReference type="OrthoDB" id="5428863at2759"/>
<dbReference type="Pfam" id="PF06985">
    <property type="entry name" value="HET"/>
    <property type="match status" value="1"/>
</dbReference>
<accession>A0A6A5SZ91</accession>
<reference evidence="2" key="1">
    <citation type="journal article" date="2020" name="Stud. Mycol.">
        <title>101 Dothideomycetes genomes: a test case for predicting lifestyles and emergence of pathogens.</title>
        <authorList>
            <person name="Haridas S."/>
            <person name="Albert R."/>
            <person name="Binder M."/>
            <person name="Bloem J."/>
            <person name="Labutti K."/>
            <person name="Salamov A."/>
            <person name="Andreopoulos B."/>
            <person name="Baker S."/>
            <person name="Barry K."/>
            <person name="Bills G."/>
            <person name="Bluhm B."/>
            <person name="Cannon C."/>
            <person name="Castanera R."/>
            <person name="Culley D."/>
            <person name="Daum C."/>
            <person name="Ezra D."/>
            <person name="Gonzalez J."/>
            <person name="Henrissat B."/>
            <person name="Kuo A."/>
            <person name="Liang C."/>
            <person name="Lipzen A."/>
            <person name="Lutzoni F."/>
            <person name="Magnuson J."/>
            <person name="Mondo S."/>
            <person name="Nolan M."/>
            <person name="Ohm R."/>
            <person name="Pangilinan J."/>
            <person name="Park H.-J."/>
            <person name="Ramirez L."/>
            <person name="Alfaro M."/>
            <person name="Sun H."/>
            <person name="Tritt A."/>
            <person name="Yoshinaga Y."/>
            <person name="Zwiers L.-H."/>
            <person name="Turgeon B."/>
            <person name="Goodwin S."/>
            <person name="Spatafora J."/>
            <person name="Crous P."/>
            <person name="Grigoriev I."/>
        </authorList>
    </citation>
    <scope>NUCLEOTIDE SEQUENCE</scope>
    <source>
        <strain evidence="2">CBS 161.51</strain>
    </source>
</reference>
<evidence type="ECO:0000259" key="1">
    <source>
        <dbReference type="Pfam" id="PF06985"/>
    </source>
</evidence>
<dbReference type="AlphaFoldDB" id="A0A6A5SZ91"/>
<name>A0A6A5SZ91_9PLEO</name>